<dbReference type="Proteomes" id="UP001595891">
    <property type="component" value="Unassembled WGS sequence"/>
</dbReference>
<accession>A0ABV9EA78</accession>
<keyword evidence="2" id="KW-1185">Reference proteome</keyword>
<dbReference type="EMBL" id="JBHSFN010000001">
    <property type="protein sequence ID" value="MFC4584909.1"/>
    <property type="molecule type" value="Genomic_DNA"/>
</dbReference>
<sequence length="74" mass="8334">MLRRTYPAWRIARFTCSDGSFGGWWATRRVPLLPSHRCAGLVTTIARWDAVNLASELTAQLDLGERIGYTVARP</sequence>
<protein>
    <submittedName>
        <fullName evidence="1">Uncharacterized protein</fullName>
    </submittedName>
</protein>
<evidence type="ECO:0000313" key="2">
    <source>
        <dbReference type="Proteomes" id="UP001595891"/>
    </source>
</evidence>
<name>A0ABV9EA78_9ACTN</name>
<reference evidence="2" key="1">
    <citation type="journal article" date="2019" name="Int. J. Syst. Evol. Microbiol.">
        <title>The Global Catalogue of Microorganisms (GCM) 10K type strain sequencing project: providing services to taxonomists for standard genome sequencing and annotation.</title>
        <authorList>
            <consortium name="The Broad Institute Genomics Platform"/>
            <consortium name="The Broad Institute Genome Sequencing Center for Infectious Disease"/>
            <person name="Wu L."/>
            <person name="Ma J."/>
        </authorList>
    </citation>
    <scope>NUCLEOTIDE SEQUENCE [LARGE SCALE GENOMIC DNA]</scope>
    <source>
        <strain evidence="2">CCUG 49560</strain>
    </source>
</reference>
<gene>
    <name evidence="1" type="ORF">ACFO8L_02410</name>
</gene>
<evidence type="ECO:0000313" key="1">
    <source>
        <dbReference type="EMBL" id="MFC4584909.1"/>
    </source>
</evidence>
<dbReference type="RefSeq" id="WP_262840947.1">
    <property type="nucleotide sequence ID" value="NZ_JANZYP010000003.1"/>
</dbReference>
<comment type="caution">
    <text evidence="1">The sequence shown here is derived from an EMBL/GenBank/DDBJ whole genome shotgun (WGS) entry which is preliminary data.</text>
</comment>
<proteinExistence type="predicted"/>
<organism evidence="1 2">
    <name type="scientific">Sphaerisporangium corydalis</name>
    <dbReference type="NCBI Taxonomy" id="1441875"/>
    <lineage>
        <taxon>Bacteria</taxon>
        <taxon>Bacillati</taxon>
        <taxon>Actinomycetota</taxon>
        <taxon>Actinomycetes</taxon>
        <taxon>Streptosporangiales</taxon>
        <taxon>Streptosporangiaceae</taxon>
        <taxon>Sphaerisporangium</taxon>
    </lineage>
</organism>